<accession>A0A918XM24</accession>
<dbReference type="SUPFAM" id="SSF55486">
    <property type="entry name" value="Metalloproteases ('zincins'), catalytic domain"/>
    <property type="match status" value="1"/>
</dbReference>
<dbReference type="Proteomes" id="UP000644693">
    <property type="component" value="Unassembled WGS sequence"/>
</dbReference>
<dbReference type="GO" id="GO:0005829">
    <property type="term" value="C:cytosol"/>
    <property type="evidence" value="ECO:0007669"/>
    <property type="project" value="TreeGrafter"/>
</dbReference>
<dbReference type="PANTHER" id="PTHR30164">
    <property type="entry name" value="MTFA PEPTIDASE"/>
    <property type="match status" value="1"/>
</dbReference>
<dbReference type="Gene3D" id="1.10.472.150">
    <property type="entry name" value="Glucose-regulated metallo-peptidase M90, N-terminal domain"/>
    <property type="match status" value="1"/>
</dbReference>
<protein>
    <recommendedName>
        <fullName evidence="3">Protein MtfA</fullName>
    </recommendedName>
</protein>
<gene>
    <name evidence="1" type="ORF">GCM10007053_25030</name>
</gene>
<dbReference type="InterPro" id="IPR042252">
    <property type="entry name" value="MtfA_N"/>
</dbReference>
<organism evidence="1 2">
    <name type="scientific">Parahalioglobus pacificus</name>
    <dbReference type="NCBI Taxonomy" id="930806"/>
    <lineage>
        <taxon>Bacteria</taxon>
        <taxon>Pseudomonadati</taxon>
        <taxon>Pseudomonadota</taxon>
        <taxon>Gammaproteobacteria</taxon>
        <taxon>Cellvibrionales</taxon>
        <taxon>Halieaceae</taxon>
        <taxon>Parahalioglobus</taxon>
    </lineage>
</organism>
<dbReference type="RefSeq" id="WP_189478117.1">
    <property type="nucleotide sequence ID" value="NZ_BMYM01000002.1"/>
</dbReference>
<evidence type="ECO:0000313" key="2">
    <source>
        <dbReference type="Proteomes" id="UP000644693"/>
    </source>
</evidence>
<dbReference type="EMBL" id="BMYM01000002">
    <property type="protein sequence ID" value="GHD36519.1"/>
    <property type="molecule type" value="Genomic_DNA"/>
</dbReference>
<dbReference type="Gene3D" id="3.40.390.10">
    <property type="entry name" value="Collagenase (Catalytic Domain)"/>
    <property type="match status" value="1"/>
</dbReference>
<name>A0A918XM24_9GAMM</name>
<dbReference type="InterPro" id="IPR024079">
    <property type="entry name" value="MetalloPept_cat_dom_sf"/>
</dbReference>
<dbReference type="InterPro" id="IPR010384">
    <property type="entry name" value="MtfA_fam"/>
</dbReference>
<evidence type="ECO:0008006" key="3">
    <source>
        <dbReference type="Google" id="ProtNLM"/>
    </source>
</evidence>
<proteinExistence type="predicted"/>
<dbReference type="Pfam" id="PF06167">
    <property type="entry name" value="Peptidase_M90"/>
    <property type="match status" value="1"/>
</dbReference>
<dbReference type="GO" id="GO:0004177">
    <property type="term" value="F:aminopeptidase activity"/>
    <property type="evidence" value="ECO:0007669"/>
    <property type="project" value="TreeGrafter"/>
</dbReference>
<dbReference type="AlphaFoldDB" id="A0A918XM24"/>
<dbReference type="CDD" id="cd20169">
    <property type="entry name" value="Peptidase_M90_mtfA"/>
    <property type="match status" value="1"/>
</dbReference>
<reference evidence="1" key="2">
    <citation type="submission" date="2020-09" db="EMBL/GenBank/DDBJ databases">
        <authorList>
            <person name="Sun Q."/>
            <person name="Kim S."/>
        </authorList>
    </citation>
    <scope>NUCLEOTIDE SEQUENCE</scope>
    <source>
        <strain evidence="1">KCTC 23430</strain>
    </source>
</reference>
<dbReference type="PANTHER" id="PTHR30164:SF2">
    <property type="entry name" value="PROTEIN MTFA"/>
    <property type="match status" value="1"/>
</dbReference>
<comment type="caution">
    <text evidence="1">The sequence shown here is derived from an EMBL/GenBank/DDBJ whole genome shotgun (WGS) entry which is preliminary data.</text>
</comment>
<sequence length="280" mass="31867">MIALIPIGLALLALFAWLGFRRWRDWSVQRRPFPEDWLALLEQRLPVYPALDAEQQQRLQSMIKFFIDRKTFYGCAGLEITDEMRVMIAAEACLLVLNRGGALYPALQSILVYPGAFRVEREQAQSDGTVSSGPHGLLGESWSNGKVILSWDDVASGAADFTDGHNVVLHEFAHQLDAESGSTNGAPPLRRNSYRTWATVFSENFEDLEMRSLHGLKTVMDQYGATNPAEFFAVATETFFEKPHQLHQRRPDLYLELQTYYQLDPRQWCVTESAHKQSQQ</sequence>
<dbReference type="GO" id="GO:0008237">
    <property type="term" value="F:metallopeptidase activity"/>
    <property type="evidence" value="ECO:0007669"/>
    <property type="project" value="InterPro"/>
</dbReference>
<evidence type="ECO:0000313" key="1">
    <source>
        <dbReference type="EMBL" id="GHD36519.1"/>
    </source>
</evidence>
<keyword evidence="2" id="KW-1185">Reference proteome</keyword>
<reference evidence="1" key="1">
    <citation type="journal article" date="2014" name="Int. J. Syst. Evol. Microbiol.">
        <title>Complete genome sequence of Corynebacterium casei LMG S-19264T (=DSM 44701T), isolated from a smear-ripened cheese.</title>
        <authorList>
            <consortium name="US DOE Joint Genome Institute (JGI-PGF)"/>
            <person name="Walter F."/>
            <person name="Albersmeier A."/>
            <person name="Kalinowski J."/>
            <person name="Ruckert C."/>
        </authorList>
    </citation>
    <scope>NUCLEOTIDE SEQUENCE</scope>
    <source>
        <strain evidence="1">KCTC 23430</strain>
    </source>
</reference>